<dbReference type="STRING" id="1890364.A0A2P6NR43"/>
<gene>
    <name evidence="5" type="ORF">PROFUN_05350</name>
</gene>
<dbReference type="PROSITE" id="PS00018">
    <property type="entry name" value="EF_HAND_1"/>
    <property type="match status" value="1"/>
</dbReference>
<evidence type="ECO:0000256" key="2">
    <source>
        <dbReference type="ARBA" id="ARBA00022837"/>
    </source>
</evidence>
<organism evidence="5 6">
    <name type="scientific">Planoprotostelium fungivorum</name>
    <dbReference type="NCBI Taxonomy" id="1890364"/>
    <lineage>
        <taxon>Eukaryota</taxon>
        <taxon>Amoebozoa</taxon>
        <taxon>Evosea</taxon>
        <taxon>Variosea</taxon>
        <taxon>Cavosteliida</taxon>
        <taxon>Cavosteliaceae</taxon>
        <taxon>Planoprotostelium</taxon>
    </lineage>
</organism>
<sequence length="504" mass="59633">MPHDVKIAARTVFESSWAFKKDFESGTQNEKVWEVVLPDGDNSCNLGHGEHELVVDPQIKMDEYFLLWLDSDFNLNEESYDDIDFEDAIEEPLVVEKKTAPSPQATTPTPTPTPATKPLEPVLFSEEKMRRRFNTCSDEIELNTFHDIMKTYTQLPNFVSLLLYEKLTGRLDQKNKNKKGVRENKDRHLNVQTFLAWFDDHCKGRERSWIFFQIISGQTERNYIHWKDLEMLVQCIIKLHPALRFLDQHPEFMLRYGETVVIQILHQFASSKKGKIGWRTFQKSKLTEALTRLEDHNIEQAQMCKPFSYRNFWVIYSQFWELDKDHDLLLDADDLLEYDKQSLNPLIIERIMRQPSFESSGRDDLVMGYRDFVWFLLSEEDKTTEASLRFWFSCVDTDDDGYISAYELQQFYEEQIDRLEDEFGQTVNFFDEMFSQTLDMIRPRDGIKLSFMDIQKSGHGGYLFSTLTNARKMLMLEREPYESTEDWESFAEREYQRALREVGS</sequence>
<dbReference type="AlphaFoldDB" id="A0A2P6NR43"/>
<proteinExistence type="predicted"/>
<dbReference type="GO" id="GO:0019888">
    <property type="term" value="F:protein phosphatase regulator activity"/>
    <property type="evidence" value="ECO:0007669"/>
    <property type="project" value="TreeGrafter"/>
</dbReference>
<dbReference type="PANTHER" id="PTHR14095">
    <property type="entry name" value="PHOSPHATASE 2A REGULATORY SUBUNIT-RELATED"/>
    <property type="match status" value="1"/>
</dbReference>
<keyword evidence="2" id="KW-0106">Calcium</keyword>
<dbReference type="Gene3D" id="1.10.238.10">
    <property type="entry name" value="EF-hand"/>
    <property type="match status" value="1"/>
</dbReference>
<accession>A0A2P6NR43</accession>
<comment type="caution">
    <text evidence="5">The sequence shown here is derived from an EMBL/GenBank/DDBJ whole genome shotgun (WGS) entry which is preliminary data.</text>
</comment>
<evidence type="ECO:0000313" key="6">
    <source>
        <dbReference type="Proteomes" id="UP000241769"/>
    </source>
</evidence>
<evidence type="ECO:0000313" key="5">
    <source>
        <dbReference type="EMBL" id="PRP86431.1"/>
    </source>
</evidence>
<evidence type="ECO:0000256" key="3">
    <source>
        <dbReference type="SAM" id="MobiDB-lite"/>
    </source>
</evidence>
<dbReference type="InterPro" id="IPR041534">
    <property type="entry name" value="EF-hand_13"/>
</dbReference>
<name>A0A2P6NR43_9EUKA</name>
<dbReference type="SUPFAM" id="SSF47473">
    <property type="entry name" value="EF-hand"/>
    <property type="match status" value="2"/>
</dbReference>
<dbReference type="Proteomes" id="UP000241769">
    <property type="component" value="Unassembled WGS sequence"/>
</dbReference>
<dbReference type="PANTHER" id="PTHR14095:SF0">
    <property type="entry name" value="MIP22305P"/>
    <property type="match status" value="1"/>
</dbReference>
<evidence type="ECO:0000259" key="4">
    <source>
        <dbReference type="PROSITE" id="PS50222"/>
    </source>
</evidence>
<dbReference type="GO" id="GO:0000159">
    <property type="term" value="C:protein phosphatase type 2A complex"/>
    <property type="evidence" value="ECO:0007669"/>
    <property type="project" value="TreeGrafter"/>
</dbReference>
<dbReference type="EMBL" id="MDYQ01000031">
    <property type="protein sequence ID" value="PRP86431.1"/>
    <property type="molecule type" value="Genomic_DNA"/>
</dbReference>
<evidence type="ECO:0000256" key="1">
    <source>
        <dbReference type="ARBA" id="ARBA00022723"/>
    </source>
</evidence>
<dbReference type="Gene3D" id="1.10.238.220">
    <property type="match status" value="1"/>
</dbReference>
<dbReference type="InterPro" id="IPR002048">
    <property type="entry name" value="EF_hand_dom"/>
</dbReference>
<keyword evidence="1" id="KW-0479">Metal-binding</keyword>
<dbReference type="Pfam" id="PF17958">
    <property type="entry name" value="EF-hand_13"/>
    <property type="match status" value="1"/>
</dbReference>
<reference evidence="5 6" key="1">
    <citation type="journal article" date="2018" name="Genome Biol. Evol.">
        <title>Multiple Roots of Fruiting Body Formation in Amoebozoa.</title>
        <authorList>
            <person name="Hillmann F."/>
            <person name="Forbes G."/>
            <person name="Novohradska S."/>
            <person name="Ferling I."/>
            <person name="Riege K."/>
            <person name="Groth M."/>
            <person name="Westermann M."/>
            <person name="Marz M."/>
            <person name="Spaller T."/>
            <person name="Winckler T."/>
            <person name="Schaap P."/>
            <person name="Glockner G."/>
        </authorList>
    </citation>
    <scope>NUCLEOTIDE SEQUENCE [LARGE SCALE GENOMIC DNA]</scope>
    <source>
        <strain evidence="5 6">Jena</strain>
    </source>
</reference>
<dbReference type="Pfam" id="PF13499">
    <property type="entry name" value="EF-hand_7"/>
    <property type="match status" value="1"/>
</dbReference>
<dbReference type="InterPro" id="IPR011992">
    <property type="entry name" value="EF-hand-dom_pair"/>
</dbReference>
<dbReference type="InterPro" id="IPR018247">
    <property type="entry name" value="EF_Hand_1_Ca_BS"/>
</dbReference>
<dbReference type="InParanoid" id="A0A2P6NR43"/>
<dbReference type="OrthoDB" id="5586at2759"/>
<protein>
    <recommendedName>
        <fullName evidence="4">EF-hand domain-containing protein</fullName>
    </recommendedName>
</protein>
<dbReference type="PROSITE" id="PS50222">
    <property type="entry name" value="EF_HAND_2"/>
    <property type="match status" value="1"/>
</dbReference>
<dbReference type="GO" id="GO:0005509">
    <property type="term" value="F:calcium ion binding"/>
    <property type="evidence" value="ECO:0007669"/>
    <property type="project" value="InterPro"/>
</dbReference>
<keyword evidence="6" id="KW-1185">Reference proteome</keyword>
<feature type="region of interest" description="Disordered" evidence="3">
    <location>
        <begin position="95"/>
        <end position="118"/>
    </location>
</feature>
<feature type="domain" description="EF-hand" evidence="4">
    <location>
        <begin position="383"/>
        <end position="418"/>
    </location>
</feature>